<name>B7JTQ6_BACC0</name>
<geneLocation type="plasmid" evidence="1 2">
    <name>pAH820_272</name>
</geneLocation>
<dbReference type="KEGG" id="bcu:BCAH820_B0158"/>
<protein>
    <submittedName>
        <fullName evidence="1">Uncharacterized protein</fullName>
    </submittedName>
</protein>
<organism evidence="1 2">
    <name type="scientific">Bacillus cereus (strain AH820)</name>
    <dbReference type="NCBI Taxonomy" id="405535"/>
    <lineage>
        <taxon>Bacteria</taxon>
        <taxon>Bacillati</taxon>
        <taxon>Bacillota</taxon>
        <taxon>Bacilli</taxon>
        <taxon>Bacillales</taxon>
        <taxon>Bacillaceae</taxon>
        <taxon>Bacillus</taxon>
        <taxon>Bacillus cereus group</taxon>
    </lineage>
</organism>
<dbReference type="AlphaFoldDB" id="B7JTQ6"/>
<sequence length="45" mass="4796">MTETTEIVIGADLSTSITKAIPVTKSTSCKILSKVVFQVQKGNVK</sequence>
<reference evidence="1 2" key="1">
    <citation type="submission" date="2008-10" db="EMBL/GenBank/DDBJ databases">
        <title>Genome sequence of Bacillus cereus AH820.</title>
        <authorList>
            <person name="Dodson R.J."/>
            <person name="Durkin A.S."/>
            <person name="Rosovitz M.J."/>
            <person name="Rasko D.A."/>
            <person name="Hoffmaster A."/>
            <person name="Ravel J."/>
            <person name="Sutton G."/>
        </authorList>
    </citation>
    <scope>NUCLEOTIDE SEQUENCE [LARGE SCALE GENOMIC DNA]</scope>
    <source>
        <strain evidence="2">AH820</strain>
        <plasmid evidence="2">Plasmid pAH820_272</plasmid>
    </source>
</reference>
<dbReference type="EMBL" id="CP001285">
    <property type="protein sequence ID" value="ACK92865.1"/>
    <property type="molecule type" value="Genomic_DNA"/>
</dbReference>
<dbReference type="Proteomes" id="UP000001363">
    <property type="component" value="Plasmid pAH820_272"/>
</dbReference>
<accession>B7JTQ6</accession>
<gene>
    <name evidence="1" type="ordered locus">BCAH820_B0158</name>
</gene>
<keyword evidence="1" id="KW-0614">Plasmid</keyword>
<evidence type="ECO:0000313" key="1">
    <source>
        <dbReference type="EMBL" id="ACK92865.1"/>
    </source>
</evidence>
<dbReference type="HOGENOM" id="CLU_3195675_0_0_9"/>
<evidence type="ECO:0000313" key="2">
    <source>
        <dbReference type="Proteomes" id="UP000001363"/>
    </source>
</evidence>
<proteinExistence type="predicted"/>